<dbReference type="PANTHER" id="PTHR36884:SF4">
    <property type="entry name" value="FIP1[III]-LIKE PROTEIN"/>
    <property type="match status" value="1"/>
</dbReference>
<evidence type="ECO:0000256" key="1">
    <source>
        <dbReference type="ARBA" id="ARBA00004123"/>
    </source>
</evidence>
<keyword evidence="3" id="KW-0507">mRNA processing</keyword>
<dbReference type="InterPro" id="IPR044976">
    <property type="entry name" value="FIPS5/FIPS3-like"/>
</dbReference>
<sequence>MEALDDDFGELYADIFPTFNPPNSTLKTLVCDDHNPPQRFQISVANDVTFNNAKDRQVTESGQLGFSDPVVISPLKNNHEFSPQPAKISDHAEEFVSDGQKLGNWASASKNVDGLSPEPPVQAKTSDFVADVVFDGQDIGISDQNVILKNDEGSSREPPGEAKISDLAEEYVFDGSEAGILEPSLCSVLKNNDDWSPEEPPGEAKSSDVVEEFELEMGSDLNQLEMGPKVSSMEGMDRDVATILTACSYFGLNPSTPGLFDDAVNFLENRQNGIDLRGFTTKYNFGNREECDEDNDSEDNLDIILNEDDNLTRVGSNGNQVRIDTDVTEGEDLITVASNDFDDERMEEKRLGSKVGDEKRKVMSEAAKGSGSNAILARAAYSDGAIHSKSVIPIAGTLPGGAPSGPVAAPHNVYPFGSVDHIAGRGGGDSQSPGLTFASTMPETSADIVVSMTNNPPSGHGLGNKLNFLLPFHKTVFDINVDDLEEKPWRHPGVDVSVFFNYGLDEHKWKYYSKQMEQLRMEMSAQSHFIARKSGKFEKPIGRAVDVEACKRLPCIEVEPPRLQNSDVIIEIVCQDHINDNACRSKDAKVNLVLVDVKPTLCLPQDCGSSKIHKNINGDWIRPFPLYGSCQHCPGFEHPAGIYQEERAKLPANPEKRLRKINCYEKNPELARPTMAASNLEVQGTGKTYGAVRYVKQKINQASLTLKRKNHPRRTRVEDLRDDERNPLHDYELRYGHKMYAQGRDGDGDPHLPQRRKLKECNFTDQDKNLSPQYGRYDDTLTYPHEYLDKPPACEREPILRDRHGIRHWIGRGMLQQPYESKPVEYGRSAKTESLRRNTEGHKRVLPKSKVFKTGCQNTVYPTNRKEYHHRSHDGKVYQESGAEGHPSWKQRDIVSSNQQQGLKRGRSKFERWTSHDELDKDSTDSVADPKFETGEDALKLKKRRERFKSPVPNAEDATFQMIECESKPLSPNDAIADSEIKHQRPARKRRWVSS</sequence>
<accession>A0AA88R5K7</accession>
<feature type="compositionally biased region" description="Basic residues" evidence="5">
    <location>
        <begin position="984"/>
        <end position="995"/>
    </location>
</feature>
<dbReference type="EMBL" id="JAVXUO010001491">
    <property type="protein sequence ID" value="KAK2981702.1"/>
    <property type="molecule type" value="Genomic_DNA"/>
</dbReference>
<dbReference type="PANTHER" id="PTHR36884">
    <property type="entry name" value="FIP1[III]-LIKE PROTEIN"/>
    <property type="match status" value="1"/>
</dbReference>
<keyword evidence="8" id="KW-1185">Reference proteome</keyword>
<dbReference type="InterPro" id="IPR007854">
    <property type="entry name" value="Fip1_dom"/>
</dbReference>
<evidence type="ECO:0000313" key="8">
    <source>
        <dbReference type="Proteomes" id="UP001187471"/>
    </source>
</evidence>
<evidence type="ECO:0000256" key="4">
    <source>
        <dbReference type="ARBA" id="ARBA00023242"/>
    </source>
</evidence>
<evidence type="ECO:0000313" key="7">
    <source>
        <dbReference type="EMBL" id="KAK2981702.1"/>
    </source>
</evidence>
<feature type="region of interest" description="Disordered" evidence="5">
    <location>
        <begin position="856"/>
        <end position="938"/>
    </location>
</feature>
<gene>
    <name evidence="7" type="ORF">RJ640_013100</name>
</gene>
<proteinExistence type="inferred from homology"/>
<dbReference type="Pfam" id="PF05182">
    <property type="entry name" value="Fip1"/>
    <property type="match status" value="1"/>
</dbReference>
<feature type="domain" description="Pre-mRNA polyadenylation factor Fip1" evidence="6">
    <location>
        <begin position="478"/>
        <end position="520"/>
    </location>
</feature>
<reference evidence="7" key="1">
    <citation type="submission" date="2022-12" db="EMBL/GenBank/DDBJ databases">
        <title>Draft genome assemblies for two species of Escallonia (Escalloniales).</title>
        <authorList>
            <person name="Chanderbali A."/>
            <person name="Dervinis C."/>
            <person name="Anghel I."/>
            <person name="Soltis D."/>
            <person name="Soltis P."/>
            <person name="Zapata F."/>
        </authorList>
    </citation>
    <scope>NUCLEOTIDE SEQUENCE</scope>
    <source>
        <strain evidence="7">UCBG92.1500</strain>
        <tissue evidence="7">Leaf</tissue>
    </source>
</reference>
<dbReference type="Proteomes" id="UP001187471">
    <property type="component" value="Unassembled WGS sequence"/>
</dbReference>
<comment type="subcellular location">
    <subcellularLocation>
        <location evidence="1">Nucleus</location>
    </subcellularLocation>
</comment>
<evidence type="ECO:0000256" key="3">
    <source>
        <dbReference type="ARBA" id="ARBA00022664"/>
    </source>
</evidence>
<comment type="similarity">
    <text evidence="2">Belongs to the FIP1 family.</text>
</comment>
<protein>
    <recommendedName>
        <fullName evidence="6">Pre-mRNA polyadenylation factor Fip1 domain-containing protein</fullName>
    </recommendedName>
</protein>
<dbReference type="AlphaFoldDB" id="A0AA88R5K7"/>
<dbReference type="GO" id="GO:0005634">
    <property type="term" value="C:nucleus"/>
    <property type="evidence" value="ECO:0007669"/>
    <property type="project" value="UniProtKB-SubCell"/>
</dbReference>
<dbReference type="GO" id="GO:0006397">
    <property type="term" value="P:mRNA processing"/>
    <property type="evidence" value="ECO:0007669"/>
    <property type="project" value="UniProtKB-KW"/>
</dbReference>
<organism evidence="7 8">
    <name type="scientific">Escallonia rubra</name>
    <dbReference type="NCBI Taxonomy" id="112253"/>
    <lineage>
        <taxon>Eukaryota</taxon>
        <taxon>Viridiplantae</taxon>
        <taxon>Streptophyta</taxon>
        <taxon>Embryophyta</taxon>
        <taxon>Tracheophyta</taxon>
        <taxon>Spermatophyta</taxon>
        <taxon>Magnoliopsida</taxon>
        <taxon>eudicotyledons</taxon>
        <taxon>Gunneridae</taxon>
        <taxon>Pentapetalae</taxon>
        <taxon>asterids</taxon>
        <taxon>campanulids</taxon>
        <taxon>Escalloniales</taxon>
        <taxon>Escalloniaceae</taxon>
        <taxon>Escallonia</taxon>
    </lineage>
</organism>
<keyword evidence="4" id="KW-0539">Nucleus</keyword>
<comment type="caution">
    <text evidence="7">The sequence shown here is derived from an EMBL/GenBank/DDBJ whole genome shotgun (WGS) entry which is preliminary data.</text>
</comment>
<name>A0AA88R5K7_9ASTE</name>
<feature type="compositionally biased region" description="Basic and acidic residues" evidence="5">
    <location>
        <begin position="908"/>
        <end position="938"/>
    </location>
</feature>
<evidence type="ECO:0000259" key="6">
    <source>
        <dbReference type="Pfam" id="PF05182"/>
    </source>
</evidence>
<feature type="region of interest" description="Disordered" evidence="5">
    <location>
        <begin position="969"/>
        <end position="995"/>
    </location>
</feature>
<evidence type="ECO:0000256" key="2">
    <source>
        <dbReference type="ARBA" id="ARBA00007459"/>
    </source>
</evidence>
<evidence type="ECO:0000256" key="5">
    <source>
        <dbReference type="SAM" id="MobiDB-lite"/>
    </source>
</evidence>